<dbReference type="Proteomes" id="UP000499080">
    <property type="component" value="Unassembled WGS sequence"/>
</dbReference>
<sequence length="95" mass="10340">MLNLRQMKVKLLRGAHAWWGCGRRRKKDGNCQPAGYSPRSALSTIRTFLVFAFLQSRAASSSVGNSWITSFSAFMDSFGSVISSAASVVLSSVFS</sequence>
<organism evidence="1 2">
    <name type="scientific">Araneus ventricosus</name>
    <name type="common">Orbweaver spider</name>
    <name type="synonym">Epeira ventricosa</name>
    <dbReference type="NCBI Taxonomy" id="182803"/>
    <lineage>
        <taxon>Eukaryota</taxon>
        <taxon>Metazoa</taxon>
        <taxon>Ecdysozoa</taxon>
        <taxon>Arthropoda</taxon>
        <taxon>Chelicerata</taxon>
        <taxon>Arachnida</taxon>
        <taxon>Araneae</taxon>
        <taxon>Araneomorphae</taxon>
        <taxon>Entelegynae</taxon>
        <taxon>Araneoidea</taxon>
        <taxon>Araneidae</taxon>
        <taxon>Araneus</taxon>
    </lineage>
</organism>
<name>A0A4Y2H8X7_ARAVE</name>
<keyword evidence="2" id="KW-1185">Reference proteome</keyword>
<protein>
    <submittedName>
        <fullName evidence="1">Uncharacterized protein</fullName>
    </submittedName>
</protein>
<dbReference type="EMBL" id="BGPR01001740">
    <property type="protein sequence ID" value="GBM60804.1"/>
    <property type="molecule type" value="Genomic_DNA"/>
</dbReference>
<gene>
    <name evidence="1" type="ORF">AVEN_68403_1</name>
</gene>
<proteinExistence type="predicted"/>
<accession>A0A4Y2H8X7</accession>
<evidence type="ECO:0000313" key="1">
    <source>
        <dbReference type="EMBL" id="GBM60804.1"/>
    </source>
</evidence>
<reference evidence="1 2" key="1">
    <citation type="journal article" date="2019" name="Sci. Rep.">
        <title>Orb-weaving spider Araneus ventricosus genome elucidates the spidroin gene catalogue.</title>
        <authorList>
            <person name="Kono N."/>
            <person name="Nakamura H."/>
            <person name="Ohtoshi R."/>
            <person name="Moran D.A.P."/>
            <person name="Shinohara A."/>
            <person name="Yoshida Y."/>
            <person name="Fujiwara M."/>
            <person name="Mori M."/>
            <person name="Tomita M."/>
            <person name="Arakawa K."/>
        </authorList>
    </citation>
    <scope>NUCLEOTIDE SEQUENCE [LARGE SCALE GENOMIC DNA]</scope>
</reference>
<comment type="caution">
    <text evidence="1">The sequence shown here is derived from an EMBL/GenBank/DDBJ whole genome shotgun (WGS) entry which is preliminary data.</text>
</comment>
<evidence type="ECO:0000313" key="2">
    <source>
        <dbReference type="Proteomes" id="UP000499080"/>
    </source>
</evidence>
<dbReference type="AlphaFoldDB" id="A0A4Y2H8X7"/>